<dbReference type="InterPro" id="IPR000136">
    <property type="entry name" value="Oleosin"/>
</dbReference>
<dbReference type="Proteomes" id="UP000289340">
    <property type="component" value="Chromosome 6"/>
</dbReference>
<dbReference type="PANTHER" id="PTHR33203">
    <property type="entry name" value="OLEOSIN"/>
    <property type="match status" value="1"/>
</dbReference>
<comment type="function">
    <text evidence="1">May have a structural role to stabilize the lipid body during desiccation of the seed by preventing coalescence of the oil. Probably interacts with both lipid and phospholipid moieties of lipid bodies. May also provide recognition signals for specific lipase anchorage in lipolysis during seedling growth.</text>
</comment>
<evidence type="ECO:0000256" key="6">
    <source>
        <dbReference type="ARBA" id="ARBA00023136"/>
    </source>
</evidence>
<dbReference type="AlphaFoldDB" id="A0A445K6C9"/>
<keyword evidence="5 8" id="KW-1133">Transmembrane helix</keyword>
<feature type="transmembrane region" description="Helical" evidence="8">
    <location>
        <begin position="128"/>
        <end position="161"/>
    </location>
</feature>
<dbReference type="GO" id="GO:0009791">
    <property type="term" value="P:post-embryonic development"/>
    <property type="evidence" value="ECO:0007669"/>
    <property type="project" value="UniProtKB-ARBA"/>
</dbReference>
<gene>
    <name evidence="9" type="ORF">D0Y65_014058</name>
</gene>
<comment type="similarity">
    <text evidence="2 7">Belongs to the oleosin family.</text>
</comment>
<dbReference type="EMBL" id="QZWG01000006">
    <property type="protein sequence ID" value="RZC06349.1"/>
    <property type="molecule type" value="Genomic_DNA"/>
</dbReference>
<dbReference type="GO" id="GO:0012511">
    <property type="term" value="C:monolayer-surrounded lipid storage body"/>
    <property type="evidence" value="ECO:0007669"/>
    <property type="project" value="InterPro"/>
</dbReference>
<proteinExistence type="inferred from homology"/>
<feature type="transmembrane region" description="Helical" evidence="8">
    <location>
        <begin position="90"/>
        <end position="122"/>
    </location>
</feature>
<protein>
    <recommendedName>
        <fullName evidence="7">Oleosin</fullName>
    </recommendedName>
</protein>
<sequence>MQSRHDMQSTLTSCRVTSHTSSYTTIYLSHSILSSTLGLAREKIPTMATISTDQPRGSYSYGTSYGAPYGTTYETNSSINNPPSRQTVKFITAATIGITLLLLSGLTLTGTVIGLIIATPLLVIFSPILVPAAFVLFLVASGFLFSGGCGVAAIAALSWIYNYVSGNQPAGSDTLDYAKGYLTDKARDVKERAKDYGSYAQGRINEATQGTY</sequence>
<dbReference type="Pfam" id="PF01277">
    <property type="entry name" value="Oleosin"/>
    <property type="match status" value="1"/>
</dbReference>
<comment type="caution">
    <text evidence="9">The sequence shown here is derived from an EMBL/GenBank/DDBJ whole genome shotgun (WGS) entry which is preliminary data.</text>
</comment>
<evidence type="ECO:0000256" key="2">
    <source>
        <dbReference type="ARBA" id="ARBA00010858"/>
    </source>
</evidence>
<name>A0A445K6C9_GLYSO</name>
<evidence type="ECO:0000256" key="5">
    <source>
        <dbReference type="ARBA" id="ARBA00022989"/>
    </source>
</evidence>
<keyword evidence="3 7" id="KW-0551">Lipid droplet</keyword>
<accession>A0A445K6C9</accession>
<dbReference type="GO" id="GO:0016020">
    <property type="term" value="C:membrane"/>
    <property type="evidence" value="ECO:0007669"/>
    <property type="project" value="UniProtKB-SubCell"/>
</dbReference>
<dbReference type="GO" id="GO:0019915">
    <property type="term" value="P:lipid storage"/>
    <property type="evidence" value="ECO:0007669"/>
    <property type="project" value="TreeGrafter"/>
</dbReference>
<evidence type="ECO:0000256" key="7">
    <source>
        <dbReference type="RuleBase" id="RU000540"/>
    </source>
</evidence>
<evidence type="ECO:0000256" key="3">
    <source>
        <dbReference type="ARBA" id="ARBA00022677"/>
    </source>
</evidence>
<evidence type="ECO:0000256" key="8">
    <source>
        <dbReference type="SAM" id="Phobius"/>
    </source>
</evidence>
<dbReference type="GO" id="GO:0048608">
    <property type="term" value="P:reproductive structure development"/>
    <property type="evidence" value="ECO:0007669"/>
    <property type="project" value="UniProtKB-ARBA"/>
</dbReference>
<keyword evidence="10" id="KW-1185">Reference proteome</keyword>
<evidence type="ECO:0000313" key="9">
    <source>
        <dbReference type="EMBL" id="RZC06349.1"/>
    </source>
</evidence>
<organism evidence="9 10">
    <name type="scientific">Glycine soja</name>
    <name type="common">Wild soybean</name>
    <dbReference type="NCBI Taxonomy" id="3848"/>
    <lineage>
        <taxon>Eukaryota</taxon>
        <taxon>Viridiplantae</taxon>
        <taxon>Streptophyta</taxon>
        <taxon>Embryophyta</taxon>
        <taxon>Tracheophyta</taxon>
        <taxon>Spermatophyta</taxon>
        <taxon>Magnoliopsida</taxon>
        <taxon>eudicotyledons</taxon>
        <taxon>Gunneridae</taxon>
        <taxon>Pentapetalae</taxon>
        <taxon>rosids</taxon>
        <taxon>fabids</taxon>
        <taxon>Fabales</taxon>
        <taxon>Fabaceae</taxon>
        <taxon>Papilionoideae</taxon>
        <taxon>50 kb inversion clade</taxon>
        <taxon>NPAAA clade</taxon>
        <taxon>indigoferoid/millettioid clade</taxon>
        <taxon>Phaseoleae</taxon>
        <taxon>Glycine</taxon>
        <taxon>Glycine subgen. Soja</taxon>
    </lineage>
</organism>
<reference evidence="9 10" key="1">
    <citation type="submission" date="2018-09" db="EMBL/GenBank/DDBJ databases">
        <title>A high-quality reference genome of wild soybean provides a powerful tool to mine soybean genomes.</title>
        <authorList>
            <person name="Xie M."/>
            <person name="Chung C.Y.L."/>
            <person name="Li M.-W."/>
            <person name="Wong F.-L."/>
            <person name="Chan T.-F."/>
            <person name="Lam H.-M."/>
        </authorList>
    </citation>
    <scope>NUCLEOTIDE SEQUENCE [LARGE SCALE GENOMIC DNA]</scope>
    <source>
        <strain evidence="10">cv. W05</strain>
        <tissue evidence="9">Hypocotyl of etiolated seedlings</tissue>
    </source>
</reference>
<dbReference type="PANTHER" id="PTHR33203:SF24">
    <property type="entry name" value="OLEOSIN"/>
    <property type="match status" value="1"/>
</dbReference>
<evidence type="ECO:0000313" key="10">
    <source>
        <dbReference type="Proteomes" id="UP000289340"/>
    </source>
</evidence>
<evidence type="ECO:0000256" key="4">
    <source>
        <dbReference type="ARBA" id="ARBA00022692"/>
    </source>
</evidence>
<keyword evidence="4 8" id="KW-0812">Transmembrane</keyword>
<evidence type="ECO:0000256" key="1">
    <source>
        <dbReference type="ARBA" id="ARBA00002582"/>
    </source>
</evidence>
<dbReference type="PROSITE" id="PS00811">
    <property type="entry name" value="OLEOSINS"/>
    <property type="match status" value="1"/>
</dbReference>
<comment type="subcellular location">
    <subcellularLocation>
        <location evidence="7">Lipid droplet</location>
    </subcellularLocation>
    <subcellularLocation>
        <location evidence="7">Membrane</location>
        <topology evidence="7">Multi-pass membrane protein</topology>
    </subcellularLocation>
</comment>
<keyword evidence="6 8" id="KW-0472">Membrane</keyword>